<protein>
    <submittedName>
        <fullName evidence="2">M24 family metallopeptidase</fullName>
    </submittedName>
</protein>
<dbReference type="InterPro" id="IPR036005">
    <property type="entry name" value="Creatinase/aminopeptidase-like"/>
</dbReference>
<name>A0A9E2L3Q8_9SPIR</name>
<proteinExistence type="predicted"/>
<dbReference type="Gene3D" id="3.90.230.10">
    <property type="entry name" value="Creatinase/methionine aminopeptidase superfamily"/>
    <property type="match status" value="1"/>
</dbReference>
<accession>A0A9E2L3Q8</accession>
<evidence type="ECO:0000313" key="2">
    <source>
        <dbReference type="EMBL" id="MBU3850076.1"/>
    </source>
</evidence>
<dbReference type="PANTHER" id="PTHR46112:SF3">
    <property type="entry name" value="AMINOPEPTIDASE YPDF"/>
    <property type="match status" value="1"/>
</dbReference>
<organism evidence="2 3">
    <name type="scientific">Candidatus Treponema excrementipullorum</name>
    <dbReference type="NCBI Taxonomy" id="2838768"/>
    <lineage>
        <taxon>Bacteria</taxon>
        <taxon>Pseudomonadati</taxon>
        <taxon>Spirochaetota</taxon>
        <taxon>Spirochaetia</taxon>
        <taxon>Spirochaetales</taxon>
        <taxon>Treponemataceae</taxon>
        <taxon>Treponema</taxon>
    </lineage>
</organism>
<dbReference type="Pfam" id="PF00557">
    <property type="entry name" value="Peptidase_M24"/>
    <property type="match status" value="1"/>
</dbReference>
<reference evidence="2" key="2">
    <citation type="submission" date="2021-04" db="EMBL/GenBank/DDBJ databases">
        <authorList>
            <person name="Gilroy R."/>
        </authorList>
    </citation>
    <scope>NUCLEOTIDE SEQUENCE</scope>
    <source>
        <strain evidence="2">Gambia15-2214</strain>
    </source>
</reference>
<dbReference type="InterPro" id="IPR050659">
    <property type="entry name" value="Peptidase_M24B"/>
</dbReference>
<dbReference type="Proteomes" id="UP000823914">
    <property type="component" value="Unassembled WGS sequence"/>
</dbReference>
<dbReference type="SUPFAM" id="SSF55920">
    <property type="entry name" value="Creatinase/aminopeptidase"/>
    <property type="match status" value="1"/>
</dbReference>
<reference evidence="2" key="1">
    <citation type="journal article" date="2021" name="PeerJ">
        <title>Extensive microbial diversity within the chicken gut microbiome revealed by metagenomics and culture.</title>
        <authorList>
            <person name="Gilroy R."/>
            <person name="Ravi A."/>
            <person name="Getino M."/>
            <person name="Pursley I."/>
            <person name="Horton D.L."/>
            <person name="Alikhan N.F."/>
            <person name="Baker D."/>
            <person name="Gharbi K."/>
            <person name="Hall N."/>
            <person name="Watson M."/>
            <person name="Adriaenssens E.M."/>
            <person name="Foster-Nyarko E."/>
            <person name="Jarju S."/>
            <person name="Secka A."/>
            <person name="Antonio M."/>
            <person name="Oren A."/>
            <person name="Chaudhuri R.R."/>
            <person name="La Ragione R."/>
            <person name="Hildebrand F."/>
            <person name="Pallen M.J."/>
        </authorList>
    </citation>
    <scope>NUCLEOTIDE SEQUENCE</scope>
    <source>
        <strain evidence="2">Gambia15-2214</strain>
    </source>
</reference>
<feature type="domain" description="Peptidase M24" evidence="1">
    <location>
        <begin position="177"/>
        <end position="381"/>
    </location>
</feature>
<evidence type="ECO:0000313" key="3">
    <source>
        <dbReference type="Proteomes" id="UP000823914"/>
    </source>
</evidence>
<evidence type="ECO:0000259" key="1">
    <source>
        <dbReference type="Pfam" id="PF00557"/>
    </source>
</evidence>
<gene>
    <name evidence="2" type="ORF">IAA16_05880</name>
</gene>
<comment type="caution">
    <text evidence="2">The sequence shown here is derived from an EMBL/GenBank/DDBJ whole genome shotgun (WGS) entry which is preliminary data.</text>
</comment>
<dbReference type="AlphaFoldDB" id="A0A9E2L3Q8"/>
<sequence>MNSIEKIQYATKEESAVSNVDGWLFTDFAGRDGLTKSLLQLSADIFTTRRWVYVVLPRESPLKILHSIEPHALDNLPGECLYYSSQKELQDILSRFAGKTLATLWDSDISVISTVDGGFISLLQNLGIKVTSAASLIQRTKGLLTAAGIASHERASSLLYKIVADTWNFISYHYKTKKPLTEIAVVTYILEQFVKYNLKTNASPIVAFGKNSGNPHYAPTASQCAVAQEGDIIQLDIWAKERLADDGSGVVREDVPIYGDISWVGVFGTKASPEAEKMFTDLCAARDVVYNAITESLRAHSKITGKELDLKVRARLQEDGYGQYIMHRTGHGIDTEDHGSGVNLDGTEFPDARYLLPGSCFSVEPGIYTPQYGMRTEINIYMDLEGKPVISGRKFMHPDVKGISIPQSTLLTVQD</sequence>
<dbReference type="EMBL" id="JAHLFV010000139">
    <property type="protein sequence ID" value="MBU3850076.1"/>
    <property type="molecule type" value="Genomic_DNA"/>
</dbReference>
<dbReference type="PANTHER" id="PTHR46112">
    <property type="entry name" value="AMINOPEPTIDASE"/>
    <property type="match status" value="1"/>
</dbReference>
<dbReference type="InterPro" id="IPR000994">
    <property type="entry name" value="Pept_M24"/>
</dbReference>